<keyword evidence="2" id="KW-1003">Cell membrane</keyword>
<feature type="transmembrane region" description="Helical" evidence="10">
    <location>
        <begin position="102"/>
        <end position="122"/>
    </location>
</feature>
<evidence type="ECO:0000256" key="10">
    <source>
        <dbReference type="SAM" id="Phobius"/>
    </source>
</evidence>
<name>A0A8C8S0W4_9SAUR</name>
<proteinExistence type="predicted"/>
<evidence type="ECO:0000256" key="1">
    <source>
        <dbReference type="ARBA" id="ARBA00004651"/>
    </source>
</evidence>
<dbReference type="InterPro" id="IPR050516">
    <property type="entry name" value="Olfactory_GPCR"/>
</dbReference>
<accession>A0A8C8S0W4</accession>
<dbReference type="SUPFAM" id="SSF81321">
    <property type="entry name" value="Family A G protein-coupled receptor-like"/>
    <property type="match status" value="1"/>
</dbReference>
<dbReference type="Proteomes" id="UP000694393">
    <property type="component" value="Unplaced"/>
</dbReference>
<dbReference type="GO" id="GO:0004984">
    <property type="term" value="F:olfactory receptor activity"/>
    <property type="evidence" value="ECO:0007669"/>
    <property type="project" value="InterPro"/>
</dbReference>
<feature type="transmembrane region" description="Helical" evidence="10">
    <location>
        <begin position="25"/>
        <end position="50"/>
    </location>
</feature>
<evidence type="ECO:0000313" key="12">
    <source>
        <dbReference type="Proteomes" id="UP000694393"/>
    </source>
</evidence>
<feature type="transmembrane region" description="Helical" evidence="10">
    <location>
        <begin position="62"/>
        <end position="82"/>
    </location>
</feature>
<evidence type="ECO:0000256" key="6">
    <source>
        <dbReference type="ARBA" id="ARBA00023040"/>
    </source>
</evidence>
<organism evidence="11 12">
    <name type="scientific">Pelusios castaneus</name>
    <name type="common">West African mud turtle</name>
    <dbReference type="NCBI Taxonomy" id="367368"/>
    <lineage>
        <taxon>Eukaryota</taxon>
        <taxon>Metazoa</taxon>
        <taxon>Chordata</taxon>
        <taxon>Craniata</taxon>
        <taxon>Vertebrata</taxon>
        <taxon>Euteleostomi</taxon>
        <taxon>Archelosauria</taxon>
        <taxon>Testudinata</taxon>
        <taxon>Testudines</taxon>
        <taxon>Pleurodira</taxon>
        <taxon>Pelomedusidae</taxon>
        <taxon>Pelusios</taxon>
    </lineage>
</organism>
<keyword evidence="12" id="KW-1185">Reference proteome</keyword>
<dbReference type="PANTHER" id="PTHR26452">
    <property type="entry name" value="OLFACTORY RECEPTOR"/>
    <property type="match status" value="1"/>
</dbReference>
<dbReference type="GO" id="GO:0004930">
    <property type="term" value="F:G protein-coupled receptor activity"/>
    <property type="evidence" value="ECO:0007669"/>
    <property type="project" value="UniProtKB-KW"/>
</dbReference>
<dbReference type="Pfam" id="PF13853">
    <property type="entry name" value="7tm_4"/>
    <property type="match status" value="1"/>
</dbReference>
<evidence type="ECO:0000256" key="4">
    <source>
        <dbReference type="ARBA" id="ARBA00022725"/>
    </source>
</evidence>
<keyword evidence="4" id="KW-0552">Olfaction</keyword>
<sequence length="131" mass="14496">MASGNHTTESGFILLGFSNLTNLQVLLFMVFLIIYVVILLGNGVIVFVTVLDSALQTSMYFFLRNLSFVEICYASVTLPKMLTPGLSLNNRSSEKGVSKPPQPLVTIPFSQLYLLLILGLSMRWPGPNRLL</sequence>
<evidence type="ECO:0000256" key="3">
    <source>
        <dbReference type="ARBA" id="ARBA00022692"/>
    </source>
</evidence>
<evidence type="ECO:0000256" key="5">
    <source>
        <dbReference type="ARBA" id="ARBA00022989"/>
    </source>
</evidence>
<protein>
    <recommendedName>
        <fullName evidence="13">G-protein coupled receptors family 1 profile domain-containing protein</fullName>
    </recommendedName>
</protein>
<keyword evidence="8" id="KW-0675">Receptor</keyword>
<dbReference type="Ensembl" id="ENSPCET00000014151.1">
    <property type="protein sequence ID" value="ENSPCEP00000013647.1"/>
    <property type="gene ID" value="ENSPCEG00000010833.1"/>
</dbReference>
<keyword evidence="6" id="KW-0297">G-protein coupled receptor</keyword>
<comment type="subcellular location">
    <subcellularLocation>
        <location evidence="1">Cell membrane</location>
        <topology evidence="1">Multi-pass membrane protein</topology>
    </subcellularLocation>
</comment>
<keyword evidence="7 10" id="KW-0472">Membrane</keyword>
<keyword evidence="9" id="KW-0807">Transducer</keyword>
<dbReference type="Gene3D" id="1.20.1070.10">
    <property type="entry name" value="Rhodopsin 7-helix transmembrane proteins"/>
    <property type="match status" value="1"/>
</dbReference>
<evidence type="ECO:0000256" key="7">
    <source>
        <dbReference type="ARBA" id="ARBA00023136"/>
    </source>
</evidence>
<evidence type="ECO:0008006" key="13">
    <source>
        <dbReference type="Google" id="ProtNLM"/>
    </source>
</evidence>
<evidence type="ECO:0000256" key="8">
    <source>
        <dbReference type="ARBA" id="ARBA00023170"/>
    </source>
</evidence>
<keyword evidence="5 10" id="KW-1133">Transmembrane helix</keyword>
<keyword evidence="3 10" id="KW-0812">Transmembrane</keyword>
<dbReference type="InterPro" id="IPR000725">
    <property type="entry name" value="Olfact_rcpt"/>
</dbReference>
<reference evidence="11" key="1">
    <citation type="submission" date="2025-08" db="UniProtKB">
        <authorList>
            <consortium name="Ensembl"/>
        </authorList>
    </citation>
    <scope>IDENTIFICATION</scope>
</reference>
<reference evidence="11" key="2">
    <citation type="submission" date="2025-09" db="UniProtKB">
        <authorList>
            <consortium name="Ensembl"/>
        </authorList>
    </citation>
    <scope>IDENTIFICATION</scope>
</reference>
<evidence type="ECO:0000256" key="9">
    <source>
        <dbReference type="ARBA" id="ARBA00023224"/>
    </source>
</evidence>
<dbReference type="AlphaFoldDB" id="A0A8C8S0W4"/>
<evidence type="ECO:0000256" key="2">
    <source>
        <dbReference type="ARBA" id="ARBA00022475"/>
    </source>
</evidence>
<dbReference type="GO" id="GO:0005886">
    <property type="term" value="C:plasma membrane"/>
    <property type="evidence" value="ECO:0007669"/>
    <property type="project" value="UniProtKB-SubCell"/>
</dbReference>
<evidence type="ECO:0000313" key="11">
    <source>
        <dbReference type="Ensembl" id="ENSPCEP00000013647.1"/>
    </source>
</evidence>
<keyword evidence="4" id="KW-0716">Sensory transduction</keyword>